<dbReference type="GO" id="GO:0000049">
    <property type="term" value="F:tRNA binding"/>
    <property type="evidence" value="ECO:0007669"/>
    <property type="project" value="UniProtKB-UniRule"/>
</dbReference>
<dbReference type="Gene3D" id="3.40.50.1470">
    <property type="entry name" value="Peptidyl-tRNA hydrolase"/>
    <property type="match status" value="1"/>
</dbReference>
<reference evidence="8 9" key="1">
    <citation type="submission" date="2016-10" db="EMBL/GenBank/DDBJ databases">
        <authorList>
            <person name="de Groot N.N."/>
        </authorList>
    </citation>
    <scope>NUCLEOTIDE SEQUENCE [LARGE SCALE GENOMIC DNA]</scope>
    <source>
        <strain evidence="8 9">DSM 18438</strain>
    </source>
</reference>
<dbReference type="AlphaFoldDB" id="A0A1I1E2R4"/>
<feature type="site" description="Stabilizes the basic form of H active site to accept a proton" evidence="7">
    <location>
        <position position="94"/>
    </location>
</feature>
<dbReference type="InterPro" id="IPR001328">
    <property type="entry name" value="Pept_tRNA_hydro"/>
</dbReference>
<feature type="site" description="Discriminates between blocked and unblocked aminoacyl-tRNA" evidence="7">
    <location>
        <position position="12"/>
    </location>
</feature>
<dbReference type="STRING" id="1122252.SAMN05660443_0290"/>
<comment type="catalytic activity">
    <reaction evidence="7">
        <text>an N-acyl-L-alpha-aminoacyl-tRNA + H2O = an N-acyl-L-amino acid + a tRNA + H(+)</text>
        <dbReference type="Rhea" id="RHEA:54448"/>
        <dbReference type="Rhea" id="RHEA-COMP:10123"/>
        <dbReference type="Rhea" id="RHEA-COMP:13883"/>
        <dbReference type="ChEBI" id="CHEBI:15377"/>
        <dbReference type="ChEBI" id="CHEBI:15378"/>
        <dbReference type="ChEBI" id="CHEBI:59874"/>
        <dbReference type="ChEBI" id="CHEBI:78442"/>
        <dbReference type="ChEBI" id="CHEBI:138191"/>
        <dbReference type="EC" id="3.1.1.29"/>
    </reaction>
</comment>
<comment type="function">
    <text evidence="7">Hydrolyzes ribosome-free peptidyl-tRNAs (with 1 or more amino acids incorporated), which drop off the ribosome during protein synthesis, or as a result of ribosome stalling.</text>
</comment>
<evidence type="ECO:0000256" key="7">
    <source>
        <dbReference type="HAMAP-Rule" id="MF_00083"/>
    </source>
</evidence>
<feature type="binding site" evidence="7">
    <location>
        <position position="115"/>
    </location>
    <ligand>
        <name>tRNA</name>
        <dbReference type="ChEBI" id="CHEBI:17843"/>
    </ligand>
</feature>
<dbReference type="PANTHER" id="PTHR17224:SF1">
    <property type="entry name" value="PEPTIDYL-TRNA HYDROLASE"/>
    <property type="match status" value="1"/>
</dbReference>
<dbReference type="FunFam" id="3.40.50.1470:FF:000001">
    <property type="entry name" value="Peptidyl-tRNA hydrolase"/>
    <property type="match status" value="1"/>
</dbReference>
<dbReference type="InterPro" id="IPR018171">
    <property type="entry name" value="Pept_tRNA_hydro_CS"/>
</dbReference>
<dbReference type="CDD" id="cd00462">
    <property type="entry name" value="PTH"/>
    <property type="match status" value="1"/>
</dbReference>
<keyword evidence="7" id="KW-0963">Cytoplasm</keyword>
<evidence type="ECO:0000256" key="6">
    <source>
        <dbReference type="ARBA" id="ARBA00050038"/>
    </source>
</evidence>
<feature type="binding site" evidence="7">
    <location>
        <position position="67"/>
    </location>
    <ligand>
        <name>tRNA</name>
        <dbReference type="ChEBI" id="CHEBI:17843"/>
    </ligand>
</feature>
<dbReference type="NCBIfam" id="TIGR00447">
    <property type="entry name" value="pth"/>
    <property type="match status" value="1"/>
</dbReference>
<comment type="similarity">
    <text evidence="5 7">Belongs to the PTH family.</text>
</comment>
<accession>A0A1I1E2R4</accession>
<evidence type="ECO:0000313" key="8">
    <source>
        <dbReference type="EMBL" id="SFB81364.1"/>
    </source>
</evidence>
<comment type="function">
    <text evidence="7">Catalyzes the release of premature peptidyl moieties from peptidyl-tRNA molecules trapped in stalled 50S ribosomal subunits, and thus maintains levels of free tRNAs and 50S ribosomes.</text>
</comment>
<evidence type="ECO:0000313" key="9">
    <source>
        <dbReference type="Proteomes" id="UP000199058"/>
    </source>
</evidence>
<keyword evidence="9" id="KW-1185">Reference proteome</keyword>
<dbReference type="OrthoDB" id="9800507at2"/>
<protein>
    <recommendedName>
        <fullName evidence="6 7">Peptidyl-tRNA hydrolase</fullName>
        <shortName evidence="7">Pth</shortName>
        <ecNumber evidence="1 7">3.1.1.29</ecNumber>
    </recommendedName>
</protein>
<dbReference type="RefSeq" id="WP_091958093.1">
    <property type="nucleotide sequence ID" value="NZ_FOLH01000001.1"/>
</dbReference>
<feature type="binding site" evidence="7">
    <location>
        <position position="17"/>
    </location>
    <ligand>
        <name>tRNA</name>
        <dbReference type="ChEBI" id="CHEBI:17843"/>
    </ligand>
</feature>
<keyword evidence="3 7" id="KW-0378">Hydrolase</keyword>
<dbReference type="GO" id="GO:0005737">
    <property type="term" value="C:cytoplasm"/>
    <property type="evidence" value="ECO:0007669"/>
    <property type="project" value="UniProtKB-SubCell"/>
</dbReference>
<feature type="binding site" evidence="7">
    <location>
        <position position="69"/>
    </location>
    <ligand>
        <name>tRNA</name>
        <dbReference type="ChEBI" id="CHEBI:17843"/>
    </ligand>
</feature>
<dbReference type="InterPro" id="IPR036416">
    <property type="entry name" value="Pept_tRNA_hydro_sf"/>
</dbReference>
<dbReference type="Proteomes" id="UP000199058">
    <property type="component" value="Unassembled WGS sequence"/>
</dbReference>
<evidence type="ECO:0000256" key="5">
    <source>
        <dbReference type="ARBA" id="ARBA00038063"/>
    </source>
</evidence>
<evidence type="ECO:0000256" key="4">
    <source>
        <dbReference type="ARBA" id="ARBA00022884"/>
    </source>
</evidence>
<dbReference type="EMBL" id="FOLH01000001">
    <property type="protein sequence ID" value="SFB81364.1"/>
    <property type="molecule type" value="Genomic_DNA"/>
</dbReference>
<sequence length="194" mass="20835">MSAIQLIVGLGNPGPEYAATRHNAGAWLVAALAERYQAPLKASKFYGLHAQALINGHKVHLLIPTTFMNRSGQSISALANFYKLDPEQILVAHDELDLPPGVVRLKKGGGHGGHNGLRDTISALGNSKDFYRLRIGIGHPGQASKVTGYVLGKASSDEQLQINAAVEETERQLGLIISGEHTQAMNQLHSFKAE</sequence>
<organism evidence="8 9">
    <name type="scientific">Marinospirillum celere</name>
    <dbReference type="NCBI Taxonomy" id="1122252"/>
    <lineage>
        <taxon>Bacteria</taxon>
        <taxon>Pseudomonadati</taxon>
        <taxon>Pseudomonadota</taxon>
        <taxon>Gammaproteobacteria</taxon>
        <taxon>Oceanospirillales</taxon>
        <taxon>Oceanospirillaceae</taxon>
        <taxon>Marinospirillum</taxon>
    </lineage>
</organism>
<evidence type="ECO:0000256" key="3">
    <source>
        <dbReference type="ARBA" id="ARBA00022801"/>
    </source>
</evidence>
<comment type="subcellular location">
    <subcellularLocation>
        <location evidence="7">Cytoplasm</location>
    </subcellularLocation>
</comment>
<keyword evidence="4 7" id="KW-0694">RNA-binding</keyword>
<dbReference type="PANTHER" id="PTHR17224">
    <property type="entry name" value="PEPTIDYL-TRNA HYDROLASE"/>
    <property type="match status" value="1"/>
</dbReference>
<dbReference type="GO" id="GO:0006515">
    <property type="term" value="P:protein quality control for misfolded or incompletely synthesized proteins"/>
    <property type="evidence" value="ECO:0007669"/>
    <property type="project" value="UniProtKB-UniRule"/>
</dbReference>
<dbReference type="EC" id="3.1.1.29" evidence="1 7"/>
<evidence type="ECO:0000256" key="1">
    <source>
        <dbReference type="ARBA" id="ARBA00013260"/>
    </source>
</evidence>
<comment type="subunit">
    <text evidence="7">Monomer.</text>
</comment>
<evidence type="ECO:0000256" key="2">
    <source>
        <dbReference type="ARBA" id="ARBA00022555"/>
    </source>
</evidence>
<dbReference type="HAMAP" id="MF_00083">
    <property type="entry name" value="Pept_tRNA_hydro_bact"/>
    <property type="match status" value="1"/>
</dbReference>
<proteinExistence type="inferred from homology"/>
<dbReference type="GO" id="GO:0004045">
    <property type="term" value="F:peptidyl-tRNA hydrolase activity"/>
    <property type="evidence" value="ECO:0007669"/>
    <property type="project" value="UniProtKB-UniRule"/>
</dbReference>
<name>A0A1I1E2R4_9GAMM</name>
<gene>
    <name evidence="7" type="primary">pth</name>
    <name evidence="8" type="ORF">SAMN05660443_0290</name>
</gene>
<keyword evidence="2 7" id="KW-0820">tRNA-binding</keyword>
<dbReference type="GO" id="GO:0072344">
    <property type="term" value="P:rescue of stalled ribosome"/>
    <property type="evidence" value="ECO:0007669"/>
    <property type="project" value="UniProtKB-UniRule"/>
</dbReference>
<feature type="active site" description="Proton acceptor" evidence="7">
    <location>
        <position position="22"/>
    </location>
</feature>
<dbReference type="SUPFAM" id="SSF53178">
    <property type="entry name" value="Peptidyl-tRNA hydrolase-like"/>
    <property type="match status" value="1"/>
</dbReference>
<dbReference type="PROSITE" id="PS01196">
    <property type="entry name" value="PEPT_TRNA_HYDROL_2"/>
    <property type="match status" value="1"/>
</dbReference>
<dbReference type="Pfam" id="PF01195">
    <property type="entry name" value="Pept_tRNA_hydro"/>
    <property type="match status" value="1"/>
</dbReference>